<dbReference type="GO" id="GO:0005789">
    <property type="term" value="C:endoplasmic reticulum membrane"/>
    <property type="evidence" value="ECO:0007669"/>
    <property type="project" value="UniProtKB-SubCell"/>
</dbReference>
<feature type="transmembrane region" description="Helical" evidence="15">
    <location>
        <begin position="217"/>
        <end position="238"/>
    </location>
</feature>
<dbReference type="PROSITE" id="PS00086">
    <property type="entry name" value="CYTOCHROME_P450"/>
    <property type="match status" value="1"/>
</dbReference>
<evidence type="ECO:0000256" key="7">
    <source>
        <dbReference type="ARBA" id="ARBA00022824"/>
    </source>
</evidence>
<keyword evidence="12 15" id="KW-0472">Membrane</keyword>
<evidence type="ECO:0000256" key="5">
    <source>
        <dbReference type="ARBA" id="ARBA00022617"/>
    </source>
</evidence>
<accession>A0AA38HZ19</accession>
<dbReference type="GO" id="GO:0004497">
    <property type="term" value="F:monooxygenase activity"/>
    <property type="evidence" value="ECO:0007669"/>
    <property type="project" value="UniProtKB-KW"/>
</dbReference>
<dbReference type="GO" id="GO:0005506">
    <property type="term" value="F:iron ion binding"/>
    <property type="evidence" value="ECO:0007669"/>
    <property type="project" value="InterPro"/>
</dbReference>
<evidence type="ECO:0000256" key="6">
    <source>
        <dbReference type="ARBA" id="ARBA00022723"/>
    </source>
</evidence>
<dbReference type="InterPro" id="IPR036396">
    <property type="entry name" value="Cyt_P450_sf"/>
</dbReference>
<evidence type="ECO:0000256" key="10">
    <source>
        <dbReference type="ARBA" id="ARBA00023004"/>
    </source>
</evidence>
<evidence type="ECO:0000256" key="9">
    <source>
        <dbReference type="ARBA" id="ARBA00023002"/>
    </source>
</evidence>
<evidence type="ECO:0000313" key="16">
    <source>
        <dbReference type="EMBL" id="KAJ3646203.1"/>
    </source>
</evidence>
<gene>
    <name evidence="16" type="ORF">Zmor_023798</name>
</gene>
<dbReference type="GO" id="GO:0020037">
    <property type="term" value="F:heme binding"/>
    <property type="evidence" value="ECO:0007669"/>
    <property type="project" value="InterPro"/>
</dbReference>
<evidence type="ECO:0000256" key="2">
    <source>
        <dbReference type="ARBA" id="ARBA00004174"/>
    </source>
</evidence>
<evidence type="ECO:0000256" key="13">
    <source>
        <dbReference type="PIRSR" id="PIRSR602401-1"/>
    </source>
</evidence>
<keyword evidence="17" id="KW-1185">Reference proteome</keyword>
<comment type="subcellular location">
    <subcellularLocation>
        <location evidence="3">Endoplasmic reticulum membrane</location>
        <topology evidence="3">Peripheral membrane protein</topology>
    </subcellularLocation>
    <subcellularLocation>
        <location evidence="2">Microsome membrane</location>
        <topology evidence="2">Peripheral membrane protein</topology>
    </subcellularLocation>
</comment>
<evidence type="ECO:0008006" key="18">
    <source>
        <dbReference type="Google" id="ProtNLM"/>
    </source>
</evidence>
<evidence type="ECO:0000256" key="1">
    <source>
        <dbReference type="ARBA" id="ARBA00001971"/>
    </source>
</evidence>
<reference evidence="16" key="1">
    <citation type="journal article" date="2023" name="G3 (Bethesda)">
        <title>Whole genome assemblies of Zophobas morio and Tenebrio molitor.</title>
        <authorList>
            <person name="Kaur S."/>
            <person name="Stinson S.A."/>
            <person name="diCenzo G.C."/>
        </authorList>
    </citation>
    <scope>NUCLEOTIDE SEQUENCE</scope>
    <source>
        <strain evidence="16">QUZm001</strain>
    </source>
</reference>
<name>A0AA38HZ19_9CUCU</name>
<evidence type="ECO:0000256" key="15">
    <source>
        <dbReference type="SAM" id="Phobius"/>
    </source>
</evidence>
<dbReference type="SUPFAM" id="SSF48264">
    <property type="entry name" value="Cytochrome P450"/>
    <property type="match status" value="1"/>
</dbReference>
<dbReference type="CDD" id="cd11056">
    <property type="entry name" value="CYP6-like"/>
    <property type="match status" value="1"/>
</dbReference>
<dbReference type="Proteomes" id="UP001168821">
    <property type="component" value="Unassembled WGS sequence"/>
</dbReference>
<organism evidence="16 17">
    <name type="scientific">Zophobas morio</name>
    <dbReference type="NCBI Taxonomy" id="2755281"/>
    <lineage>
        <taxon>Eukaryota</taxon>
        <taxon>Metazoa</taxon>
        <taxon>Ecdysozoa</taxon>
        <taxon>Arthropoda</taxon>
        <taxon>Hexapoda</taxon>
        <taxon>Insecta</taxon>
        <taxon>Pterygota</taxon>
        <taxon>Neoptera</taxon>
        <taxon>Endopterygota</taxon>
        <taxon>Coleoptera</taxon>
        <taxon>Polyphaga</taxon>
        <taxon>Cucujiformia</taxon>
        <taxon>Tenebrionidae</taxon>
        <taxon>Zophobas</taxon>
    </lineage>
</organism>
<evidence type="ECO:0000256" key="3">
    <source>
        <dbReference type="ARBA" id="ARBA00004406"/>
    </source>
</evidence>
<evidence type="ECO:0000256" key="11">
    <source>
        <dbReference type="ARBA" id="ARBA00023033"/>
    </source>
</evidence>
<comment type="cofactor">
    <cofactor evidence="1 13">
        <name>heme</name>
        <dbReference type="ChEBI" id="CHEBI:30413"/>
    </cofactor>
</comment>
<feature type="binding site" description="axial binding residue" evidence="13">
    <location>
        <position position="470"/>
    </location>
    <ligand>
        <name>heme</name>
        <dbReference type="ChEBI" id="CHEBI:30413"/>
    </ligand>
    <ligandPart>
        <name>Fe</name>
        <dbReference type="ChEBI" id="CHEBI:18248"/>
    </ligandPart>
</feature>
<dbReference type="PRINTS" id="PR00385">
    <property type="entry name" value="P450"/>
</dbReference>
<dbReference type="PRINTS" id="PR00463">
    <property type="entry name" value="EP450I"/>
</dbReference>
<sequence length="527" mass="61566">MWLYIVTAVLAFAYWFLIRPHSFWIRRGVPQGKPMPIFGDSWEIIFRKQAPPEVIQKMYNYNKDSRYVGVYQFTIPSLIIRDPELIKQVAVKDFDHFVDHRGFISAEADPLFGNNLLSLRGHKWREMRSTLSPSFTSSKMKYMFSLMSKSGEQFVQHFLKQNENVISVEMKDVLSRFANDIIGNTVFGFECDSLKEPNNEFFVMGKEASDFTSLRKIFVFIGYVVIPKLITFFKISLFSDKMIKYFTRIIKENIESREKYAVVRPDMISLLLEARKNSSKDEEAVIPDAGFATVEESEVDKNQKFRKTQITDEVIASQAFIFFFAGFDSVSSLMCFMAHELAVNLDVQEKLKEEIDNIREKCNGIITYEFIVSMKYMDMVVSETLRKWPNAIATDRICTKPYTIEPKTPYEKPVHLKPNDVIYIPMYAIQRDPKNYPDPDRFDPERFSEENKSKIKPYTFIPFGVGPRSCIGSRFALLETKILFYHLLSHFNIIPIEKTQIPIRFNRKAINMAAEKGFWLGLQRRFQ</sequence>
<dbReference type="InterPro" id="IPR002401">
    <property type="entry name" value="Cyt_P450_E_grp-I"/>
</dbReference>
<dbReference type="InterPro" id="IPR050476">
    <property type="entry name" value="Insect_CytP450_Detox"/>
</dbReference>
<dbReference type="Pfam" id="PF00067">
    <property type="entry name" value="p450"/>
    <property type="match status" value="1"/>
</dbReference>
<proteinExistence type="inferred from homology"/>
<dbReference type="AlphaFoldDB" id="A0AA38HZ19"/>
<dbReference type="PANTHER" id="PTHR24292">
    <property type="entry name" value="CYTOCHROME P450"/>
    <property type="match status" value="1"/>
</dbReference>
<evidence type="ECO:0000256" key="14">
    <source>
        <dbReference type="RuleBase" id="RU000461"/>
    </source>
</evidence>
<evidence type="ECO:0000256" key="12">
    <source>
        <dbReference type="ARBA" id="ARBA00023136"/>
    </source>
</evidence>
<keyword evidence="15" id="KW-0812">Transmembrane</keyword>
<dbReference type="InterPro" id="IPR017972">
    <property type="entry name" value="Cyt_P450_CS"/>
</dbReference>
<dbReference type="Gene3D" id="1.10.630.10">
    <property type="entry name" value="Cytochrome P450"/>
    <property type="match status" value="1"/>
</dbReference>
<protein>
    <recommendedName>
        <fullName evidence="18">Cytochrome P450 9e2</fullName>
    </recommendedName>
</protein>
<keyword evidence="6 13" id="KW-0479">Metal-binding</keyword>
<keyword evidence="5 13" id="KW-0349">Heme</keyword>
<comment type="similarity">
    <text evidence="4 14">Belongs to the cytochrome P450 family.</text>
</comment>
<dbReference type="InterPro" id="IPR001128">
    <property type="entry name" value="Cyt_P450"/>
</dbReference>
<evidence type="ECO:0000313" key="17">
    <source>
        <dbReference type="Proteomes" id="UP001168821"/>
    </source>
</evidence>
<dbReference type="EMBL" id="JALNTZ010000007">
    <property type="protein sequence ID" value="KAJ3646203.1"/>
    <property type="molecule type" value="Genomic_DNA"/>
</dbReference>
<keyword evidence="11 14" id="KW-0503">Monooxygenase</keyword>
<keyword evidence="9 14" id="KW-0560">Oxidoreductase</keyword>
<keyword evidence="8" id="KW-0492">Microsome</keyword>
<keyword evidence="10 13" id="KW-0408">Iron</keyword>
<dbReference type="GO" id="GO:0016705">
    <property type="term" value="F:oxidoreductase activity, acting on paired donors, with incorporation or reduction of molecular oxygen"/>
    <property type="evidence" value="ECO:0007669"/>
    <property type="project" value="InterPro"/>
</dbReference>
<evidence type="ECO:0000256" key="4">
    <source>
        <dbReference type="ARBA" id="ARBA00010617"/>
    </source>
</evidence>
<comment type="caution">
    <text evidence="16">The sequence shown here is derived from an EMBL/GenBank/DDBJ whole genome shotgun (WGS) entry which is preliminary data.</text>
</comment>
<dbReference type="FunFam" id="1.10.630.10:FF:000042">
    <property type="entry name" value="Cytochrome P450"/>
    <property type="match status" value="1"/>
</dbReference>
<dbReference type="PANTHER" id="PTHR24292:SF54">
    <property type="entry name" value="CYP9F3-RELATED"/>
    <property type="match status" value="1"/>
</dbReference>
<evidence type="ECO:0000256" key="8">
    <source>
        <dbReference type="ARBA" id="ARBA00022848"/>
    </source>
</evidence>
<keyword evidence="15" id="KW-1133">Transmembrane helix</keyword>
<keyword evidence="7" id="KW-0256">Endoplasmic reticulum</keyword>